<dbReference type="InterPro" id="IPR039425">
    <property type="entry name" value="RNA_pol_sigma-70-like"/>
</dbReference>
<dbReference type="GO" id="GO:0016987">
    <property type="term" value="F:sigma factor activity"/>
    <property type="evidence" value="ECO:0007669"/>
    <property type="project" value="UniProtKB-KW"/>
</dbReference>
<keyword evidence="9" id="KW-1185">Reference proteome</keyword>
<dbReference type="Proteomes" id="UP000468687">
    <property type="component" value="Unassembled WGS sequence"/>
</dbReference>
<dbReference type="InterPro" id="IPR014284">
    <property type="entry name" value="RNA_pol_sigma-70_dom"/>
</dbReference>
<dbReference type="InterPro" id="IPR013325">
    <property type="entry name" value="RNA_pol_sigma_r2"/>
</dbReference>
<evidence type="ECO:0000256" key="5">
    <source>
        <dbReference type="ARBA" id="ARBA00023163"/>
    </source>
</evidence>
<dbReference type="Gene3D" id="1.10.1740.10">
    <property type="match status" value="1"/>
</dbReference>
<evidence type="ECO:0000259" key="6">
    <source>
        <dbReference type="Pfam" id="PF04542"/>
    </source>
</evidence>
<evidence type="ECO:0000256" key="1">
    <source>
        <dbReference type="ARBA" id="ARBA00010641"/>
    </source>
</evidence>
<evidence type="ECO:0000256" key="2">
    <source>
        <dbReference type="ARBA" id="ARBA00023015"/>
    </source>
</evidence>
<dbReference type="Gene3D" id="1.10.10.10">
    <property type="entry name" value="Winged helix-like DNA-binding domain superfamily/Winged helix DNA-binding domain"/>
    <property type="match status" value="1"/>
</dbReference>
<dbReference type="InterPro" id="IPR007627">
    <property type="entry name" value="RNA_pol_sigma70_r2"/>
</dbReference>
<dbReference type="SUPFAM" id="SSF88659">
    <property type="entry name" value="Sigma3 and sigma4 domains of RNA polymerase sigma factors"/>
    <property type="match status" value="1"/>
</dbReference>
<keyword evidence="2" id="KW-0805">Transcription regulation</keyword>
<dbReference type="EMBL" id="JAAGXA010000001">
    <property type="protein sequence ID" value="NEN76895.1"/>
    <property type="molecule type" value="Genomic_DNA"/>
</dbReference>
<feature type="domain" description="RNA polymerase sigma factor 70 region 4 type 2" evidence="7">
    <location>
        <begin position="121"/>
        <end position="172"/>
    </location>
</feature>
<keyword evidence="5" id="KW-0804">Transcription</keyword>
<protein>
    <submittedName>
        <fullName evidence="8">Sigma-70 family RNA polymerase sigma factor</fullName>
    </submittedName>
</protein>
<dbReference type="GO" id="GO:0006352">
    <property type="term" value="P:DNA-templated transcription initiation"/>
    <property type="evidence" value="ECO:0007669"/>
    <property type="project" value="InterPro"/>
</dbReference>
<organism evidence="8 9">
    <name type="scientific">Nocardioides zeae</name>
    <dbReference type="NCBI Taxonomy" id="1457234"/>
    <lineage>
        <taxon>Bacteria</taxon>
        <taxon>Bacillati</taxon>
        <taxon>Actinomycetota</taxon>
        <taxon>Actinomycetes</taxon>
        <taxon>Propionibacteriales</taxon>
        <taxon>Nocardioidaceae</taxon>
        <taxon>Nocardioides</taxon>
    </lineage>
</organism>
<dbReference type="InterPro" id="IPR013249">
    <property type="entry name" value="RNA_pol_sigma70_r4_t2"/>
</dbReference>
<comment type="similarity">
    <text evidence="1">Belongs to the sigma-70 factor family. ECF subfamily.</text>
</comment>
<keyword evidence="4" id="KW-0238">DNA-binding</keyword>
<dbReference type="CDD" id="cd06171">
    <property type="entry name" value="Sigma70_r4"/>
    <property type="match status" value="1"/>
</dbReference>
<dbReference type="Pfam" id="PF08281">
    <property type="entry name" value="Sigma70_r4_2"/>
    <property type="match status" value="1"/>
</dbReference>
<dbReference type="InterPro" id="IPR036388">
    <property type="entry name" value="WH-like_DNA-bd_sf"/>
</dbReference>
<evidence type="ECO:0000313" key="8">
    <source>
        <dbReference type="EMBL" id="NEN76895.1"/>
    </source>
</evidence>
<keyword evidence="3" id="KW-0731">Sigma factor</keyword>
<evidence type="ECO:0000259" key="7">
    <source>
        <dbReference type="Pfam" id="PF08281"/>
    </source>
</evidence>
<evidence type="ECO:0000256" key="3">
    <source>
        <dbReference type="ARBA" id="ARBA00023082"/>
    </source>
</evidence>
<dbReference type="Pfam" id="PF04542">
    <property type="entry name" value="Sigma70_r2"/>
    <property type="match status" value="1"/>
</dbReference>
<dbReference type="NCBIfam" id="TIGR02937">
    <property type="entry name" value="sigma70-ECF"/>
    <property type="match status" value="1"/>
</dbReference>
<dbReference type="SUPFAM" id="SSF88946">
    <property type="entry name" value="Sigma2 domain of RNA polymerase sigma factors"/>
    <property type="match status" value="1"/>
</dbReference>
<proteinExistence type="inferred from homology"/>
<dbReference type="GO" id="GO:0003677">
    <property type="term" value="F:DNA binding"/>
    <property type="evidence" value="ECO:0007669"/>
    <property type="project" value="UniProtKB-KW"/>
</dbReference>
<feature type="domain" description="RNA polymerase sigma-70 region 2" evidence="6">
    <location>
        <begin position="27"/>
        <end position="93"/>
    </location>
</feature>
<evidence type="ECO:0000256" key="4">
    <source>
        <dbReference type="ARBA" id="ARBA00023125"/>
    </source>
</evidence>
<reference evidence="8 9" key="1">
    <citation type="journal article" date="2014" name="Int. J. Syst. Evol. Microbiol.">
        <title>Nocardioides zeae sp. nov., isolated from the stem of Zea mays.</title>
        <authorList>
            <person name="Glaeser S.P."/>
            <person name="McInroy J.A."/>
            <person name="Busse H.J."/>
            <person name="Kampfer P."/>
        </authorList>
    </citation>
    <scope>NUCLEOTIDE SEQUENCE [LARGE SCALE GENOMIC DNA]</scope>
    <source>
        <strain evidence="8 9">JCM 30728</strain>
    </source>
</reference>
<dbReference type="RefSeq" id="WP_163770250.1">
    <property type="nucleotide sequence ID" value="NZ_JAAGXA010000001.1"/>
</dbReference>
<dbReference type="InterPro" id="IPR013324">
    <property type="entry name" value="RNA_pol_sigma_r3/r4-like"/>
</dbReference>
<dbReference type="PANTHER" id="PTHR43133">
    <property type="entry name" value="RNA POLYMERASE ECF-TYPE SIGMA FACTO"/>
    <property type="match status" value="1"/>
</dbReference>
<name>A0A6P0HGV5_9ACTN</name>
<dbReference type="PANTHER" id="PTHR43133:SF8">
    <property type="entry name" value="RNA POLYMERASE SIGMA FACTOR HI_1459-RELATED"/>
    <property type="match status" value="1"/>
</dbReference>
<comment type="caution">
    <text evidence="8">The sequence shown here is derived from an EMBL/GenBank/DDBJ whole genome shotgun (WGS) entry which is preliminary data.</text>
</comment>
<gene>
    <name evidence="8" type="ORF">G3T38_01240</name>
</gene>
<accession>A0A6P0HGV5</accession>
<sequence length="177" mass="19751">MTVLDALDDAALLERAQAGDAAAFDALVRPRRSRLWSVCLRVVGDRQDAEDALQDALTAAWLHLGTFRGDARFDTWLYRIASNAALAVARRRRERVVDPTELPEDTDLLRDHADQVADVDRVRRALATLPEQFREAIVLRELADLTYEEIAAHQGIGVQTVKSRLNRARAQLVAALS</sequence>
<evidence type="ECO:0000313" key="9">
    <source>
        <dbReference type="Proteomes" id="UP000468687"/>
    </source>
</evidence>
<dbReference type="AlphaFoldDB" id="A0A6P0HGV5"/>